<evidence type="ECO:0008006" key="3">
    <source>
        <dbReference type="Google" id="ProtNLM"/>
    </source>
</evidence>
<keyword evidence="2" id="KW-1185">Reference proteome</keyword>
<protein>
    <recommendedName>
        <fullName evidence="3">Fungal-type protein kinase domain-containing protein</fullName>
    </recommendedName>
</protein>
<gene>
    <name evidence="1" type="ORF">HGRIS_010090</name>
</gene>
<comment type="caution">
    <text evidence="1">The sequence shown here is derived from an EMBL/GenBank/DDBJ whole genome shotgun (WGS) entry which is preliminary data.</text>
</comment>
<evidence type="ECO:0000313" key="2">
    <source>
        <dbReference type="Proteomes" id="UP001556367"/>
    </source>
</evidence>
<evidence type="ECO:0000313" key="1">
    <source>
        <dbReference type="EMBL" id="KAL0950089.1"/>
    </source>
</evidence>
<sequence>MMEEFQFATYEGDWVASQYCPATEADVDDILARLRKRTAPAYTEQGKFRLSSWPHPSNELPEGAYHKLFAQLLNQIVEAFAECFPEAYDSSTFCDTKFFPYDRSMADTNVSGEYPLKPKILLLQEDVAKGENASWQEVFLAVEIKGIWSDLIWQAATYARSLFAASDHRCFVPILALNYKTGESRLCFFHRSGLLATHAMQFTATMDGFRDFVATIVGMLFWDREVPQQAGFVPEQSATRFSLNIPISISTTFYVAVRKFADEQLLFMWSNAISSPRGAT</sequence>
<name>A0ABR3J370_9AGAR</name>
<proteinExistence type="predicted"/>
<organism evidence="1 2">
    <name type="scientific">Hohenbuehelia grisea</name>
    <dbReference type="NCBI Taxonomy" id="104357"/>
    <lineage>
        <taxon>Eukaryota</taxon>
        <taxon>Fungi</taxon>
        <taxon>Dikarya</taxon>
        <taxon>Basidiomycota</taxon>
        <taxon>Agaricomycotina</taxon>
        <taxon>Agaricomycetes</taxon>
        <taxon>Agaricomycetidae</taxon>
        <taxon>Agaricales</taxon>
        <taxon>Pleurotineae</taxon>
        <taxon>Pleurotaceae</taxon>
        <taxon>Hohenbuehelia</taxon>
    </lineage>
</organism>
<reference evidence="2" key="1">
    <citation type="submission" date="2024-06" db="EMBL/GenBank/DDBJ databases">
        <title>Multi-omics analyses provide insights into the biosynthesis of the anticancer antibiotic pleurotin in Hohenbuehelia grisea.</title>
        <authorList>
            <person name="Weaver J.A."/>
            <person name="Alberti F."/>
        </authorList>
    </citation>
    <scope>NUCLEOTIDE SEQUENCE [LARGE SCALE GENOMIC DNA]</scope>
    <source>
        <strain evidence="2">T-177</strain>
    </source>
</reference>
<dbReference type="Proteomes" id="UP001556367">
    <property type="component" value="Unassembled WGS sequence"/>
</dbReference>
<dbReference type="EMBL" id="JASNQZ010000012">
    <property type="protein sequence ID" value="KAL0950089.1"/>
    <property type="molecule type" value="Genomic_DNA"/>
</dbReference>
<accession>A0ABR3J370</accession>